<evidence type="ECO:0000313" key="2">
    <source>
        <dbReference type="EMBL" id="SMO66254.1"/>
    </source>
</evidence>
<dbReference type="InterPro" id="IPR029052">
    <property type="entry name" value="Metallo-depent_PP-like"/>
</dbReference>
<sequence>MDMTMAARIMVVADLHLDHWKHAGRNPLDALTMPEWAMLDGLIVAGDLSNEALRKWPRFLSALTDRVAPGRIHIVPGNHDYYGLSLDRDDALADICAAHGVGFAQERTVTIAGQRFLCATLWTDIAQDLGRDADRIAGASPRTITAMHRRHVGWLDHALAESGPDATVVTHHAPHPDLLPPDQPMPDLFASDLGALIRRHRPRQWLFGHAHRAHSAVIEGCYCRNVAFGPPAHRPDPGARLRQLII</sequence>
<dbReference type="Proteomes" id="UP000319014">
    <property type="component" value="Unassembled WGS sequence"/>
</dbReference>
<dbReference type="AlphaFoldDB" id="A0A521D3K4"/>
<keyword evidence="3" id="KW-1185">Reference proteome</keyword>
<feature type="domain" description="Calcineurin-like phosphoesterase" evidence="1">
    <location>
        <begin position="8"/>
        <end position="212"/>
    </location>
</feature>
<organism evidence="2 3">
    <name type="scientific">Paracoccus laeviglucosivorans</name>
    <dbReference type="NCBI Taxonomy" id="1197861"/>
    <lineage>
        <taxon>Bacteria</taxon>
        <taxon>Pseudomonadati</taxon>
        <taxon>Pseudomonadota</taxon>
        <taxon>Alphaproteobacteria</taxon>
        <taxon>Rhodobacterales</taxon>
        <taxon>Paracoccaceae</taxon>
        <taxon>Paracoccus</taxon>
    </lineage>
</organism>
<dbReference type="InterPro" id="IPR004843">
    <property type="entry name" value="Calcineurin-like_PHP"/>
</dbReference>
<dbReference type="PANTHER" id="PTHR37844">
    <property type="entry name" value="SER/THR PROTEIN PHOSPHATASE SUPERFAMILY (AFU_ORTHOLOGUE AFUA_1G14840)"/>
    <property type="match status" value="1"/>
</dbReference>
<dbReference type="GO" id="GO:0016787">
    <property type="term" value="F:hydrolase activity"/>
    <property type="evidence" value="ECO:0007669"/>
    <property type="project" value="InterPro"/>
</dbReference>
<proteinExistence type="predicted"/>
<dbReference type="Gene3D" id="3.60.21.10">
    <property type="match status" value="1"/>
</dbReference>
<reference evidence="2 3" key="1">
    <citation type="submission" date="2017-05" db="EMBL/GenBank/DDBJ databases">
        <authorList>
            <person name="Varghese N."/>
            <person name="Submissions S."/>
        </authorList>
    </citation>
    <scope>NUCLEOTIDE SEQUENCE [LARGE SCALE GENOMIC DNA]</scope>
    <source>
        <strain evidence="2 3">DSM 100094</strain>
    </source>
</reference>
<protein>
    <submittedName>
        <fullName evidence="2">Calcineurin-like phosphoesterase</fullName>
    </submittedName>
</protein>
<dbReference type="Pfam" id="PF00149">
    <property type="entry name" value="Metallophos"/>
    <property type="match status" value="1"/>
</dbReference>
<accession>A0A521D3K4</accession>
<dbReference type="RefSeq" id="WP_185958636.1">
    <property type="nucleotide sequence ID" value="NZ_FXTK01000006.1"/>
</dbReference>
<gene>
    <name evidence="2" type="ORF">SAMN06265221_10650</name>
</gene>
<evidence type="ECO:0000313" key="3">
    <source>
        <dbReference type="Proteomes" id="UP000319014"/>
    </source>
</evidence>
<evidence type="ECO:0000259" key="1">
    <source>
        <dbReference type="Pfam" id="PF00149"/>
    </source>
</evidence>
<dbReference type="PANTHER" id="PTHR37844:SF2">
    <property type="entry name" value="SER_THR PROTEIN PHOSPHATASE SUPERFAMILY (AFU_ORTHOLOGUE AFUA_1G14840)"/>
    <property type="match status" value="1"/>
</dbReference>
<name>A0A521D3K4_9RHOB</name>
<dbReference type="EMBL" id="FXTK01000006">
    <property type="protein sequence ID" value="SMO66254.1"/>
    <property type="molecule type" value="Genomic_DNA"/>
</dbReference>
<dbReference type="SUPFAM" id="SSF56300">
    <property type="entry name" value="Metallo-dependent phosphatases"/>
    <property type="match status" value="1"/>
</dbReference>